<gene>
    <name evidence="1" type="ORF">DFP72DRAFT_115588</name>
</gene>
<proteinExistence type="predicted"/>
<name>A0A8H6I6B6_9AGAR</name>
<keyword evidence="2" id="KW-1185">Reference proteome</keyword>
<dbReference type="EMBL" id="JACGCI010000014">
    <property type="protein sequence ID" value="KAF6759720.1"/>
    <property type="molecule type" value="Genomic_DNA"/>
</dbReference>
<comment type="caution">
    <text evidence="1">The sequence shown here is derived from an EMBL/GenBank/DDBJ whole genome shotgun (WGS) entry which is preliminary data.</text>
</comment>
<organism evidence="1 2">
    <name type="scientific">Ephemerocybe angulata</name>
    <dbReference type="NCBI Taxonomy" id="980116"/>
    <lineage>
        <taxon>Eukaryota</taxon>
        <taxon>Fungi</taxon>
        <taxon>Dikarya</taxon>
        <taxon>Basidiomycota</taxon>
        <taxon>Agaricomycotina</taxon>
        <taxon>Agaricomycetes</taxon>
        <taxon>Agaricomycetidae</taxon>
        <taxon>Agaricales</taxon>
        <taxon>Agaricineae</taxon>
        <taxon>Psathyrellaceae</taxon>
        <taxon>Ephemerocybe</taxon>
    </lineage>
</organism>
<sequence length="155" mass="17677">MPKKLYHLTLSVIPVSIMLVRGTSKQRRRFLATSMCDDFPPYDQSRCDTQRLLGITYSKGRRMSAQTSFTSPSKIWLQIPLQLYTAHTTLVLPVDTTQSDLASTFHREVMDLNEPTPLQIARCPWQLGNSQKGYRLSRVLACILILRSRDGWCSG</sequence>
<evidence type="ECO:0000313" key="2">
    <source>
        <dbReference type="Proteomes" id="UP000521943"/>
    </source>
</evidence>
<accession>A0A8H6I6B6</accession>
<evidence type="ECO:0000313" key="1">
    <source>
        <dbReference type="EMBL" id="KAF6759720.1"/>
    </source>
</evidence>
<reference evidence="1 2" key="1">
    <citation type="submission" date="2020-07" db="EMBL/GenBank/DDBJ databases">
        <title>Comparative genomics of pyrophilous fungi reveals a link between fire events and developmental genes.</title>
        <authorList>
            <consortium name="DOE Joint Genome Institute"/>
            <person name="Steindorff A.S."/>
            <person name="Carver A."/>
            <person name="Calhoun S."/>
            <person name="Stillman K."/>
            <person name="Liu H."/>
            <person name="Lipzen A."/>
            <person name="Pangilinan J."/>
            <person name="Labutti K."/>
            <person name="Bruns T.D."/>
            <person name="Grigoriev I.V."/>
        </authorList>
    </citation>
    <scope>NUCLEOTIDE SEQUENCE [LARGE SCALE GENOMIC DNA]</scope>
    <source>
        <strain evidence="1 2">CBS 144469</strain>
    </source>
</reference>
<dbReference type="AlphaFoldDB" id="A0A8H6I6B6"/>
<dbReference type="Proteomes" id="UP000521943">
    <property type="component" value="Unassembled WGS sequence"/>
</dbReference>
<protein>
    <submittedName>
        <fullName evidence="1">Uncharacterized protein</fullName>
    </submittedName>
</protein>